<dbReference type="Proteomes" id="UP001489004">
    <property type="component" value="Unassembled WGS sequence"/>
</dbReference>
<dbReference type="SMART" id="SM00065">
    <property type="entry name" value="GAF"/>
    <property type="match status" value="1"/>
</dbReference>
<dbReference type="InterPro" id="IPR011009">
    <property type="entry name" value="Kinase-like_dom_sf"/>
</dbReference>
<dbReference type="EMBL" id="JALJOR010000006">
    <property type="protein sequence ID" value="KAK9815933.1"/>
    <property type="molecule type" value="Genomic_DNA"/>
</dbReference>
<name>A0AAW1Q5R0_9CHLO</name>
<evidence type="ECO:0000256" key="1">
    <source>
        <dbReference type="ARBA" id="ARBA00023170"/>
    </source>
</evidence>
<dbReference type="PANTHER" id="PTHR43102:SF2">
    <property type="entry name" value="GAF DOMAIN-CONTAINING PROTEIN"/>
    <property type="match status" value="1"/>
</dbReference>
<dbReference type="GO" id="GO:0005524">
    <property type="term" value="F:ATP binding"/>
    <property type="evidence" value="ECO:0007669"/>
    <property type="project" value="InterPro"/>
</dbReference>
<dbReference type="PANTHER" id="PTHR43102">
    <property type="entry name" value="SLR1143 PROTEIN"/>
    <property type="match status" value="1"/>
</dbReference>
<evidence type="ECO:0000256" key="2">
    <source>
        <dbReference type="SAM" id="MobiDB-lite"/>
    </source>
</evidence>
<comment type="caution">
    <text evidence="4">The sequence shown here is derived from an EMBL/GenBank/DDBJ whole genome shotgun (WGS) entry which is preliminary data.</text>
</comment>
<evidence type="ECO:0000313" key="4">
    <source>
        <dbReference type="EMBL" id="KAK9815933.1"/>
    </source>
</evidence>
<dbReference type="InterPro" id="IPR001245">
    <property type="entry name" value="Ser-Thr/Tyr_kinase_cat_dom"/>
</dbReference>
<keyword evidence="1" id="KW-0675">Receptor</keyword>
<dbReference type="CDD" id="cd00130">
    <property type="entry name" value="PAS"/>
    <property type="match status" value="1"/>
</dbReference>
<accession>A0AAW1Q5R0</accession>
<dbReference type="AlphaFoldDB" id="A0AAW1Q5R0"/>
<dbReference type="Pfam" id="PF07714">
    <property type="entry name" value="PK_Tyr_Ser-Thr"/>
    <property type="match status" value="1"/>
</dbReference>
<protein>
    <recommendedName>
        <fullName evidence="3">Protein kinase domain-containing protein</fullName>
    </recommendedName>
</protein>
<dbReference type="InterPro" id="IPR029016">
    <property type="entry name" value="GAF-like_dom_sf"/>
</dbReference>
<dbReference type="InterPro" id="IPR000014">
    <property type="entry name" value="PAS"/>
</dbReference>
<reference evidence="4 5" key="1">
    <citation type="journal article" date="2024" name="Nat. Commun.">
        <title>Phylogenomics reveals the evolutionary origins of lichenization in chlorophyte algae.</title>
        <authorList>
            <person name="Puginier C."/>
            <person name="Libourel C."/>
            <person name="Otte J."/>
            <person name="Skaloud P."/>
            <person name="Haon M."/>
            <person name="Grisel S."/>
            <person name="Petersen M."/>
            <person name="Berrin J.G."/>
            <person name="Delaux P.M."/>
            <person name="Dal Grande F."/>
            <person name="Keller J."/>
        </authorList>
    </citation>
    <scope>NUCLEOTIDE SEQUENCE [LARGE SCALE GENOMIC DNA]</scope>
    <source>
        <strain evidence="4 5">SAG 2043</strain>
    </source>
</reference>
<dbReference type="SUPFAM" id="SSF55781">
    <property type="entry name" value="GAF domain-like"/>
    <property type="match status" value="1"/>
</dbReference>
<keyword evidence="5" id="KW-1185">Reference proteome</keyword>
<dbReference type="Gene3D" id="1.10.510.10">
    <property type="entry name" value="Transferase(Phosphotransferase) domain 1"/>
    <property type="match status" value="1"/>
</dbReference>
<dbReference type="Pfam" id="PF01590">
    <property type="entry name" value="GAF"/>
    <property type="match status" value="1"/>
</dbReference>
<proteinExistence type="predicted"/>
<gene>
    <name evidence="4" type="ORF">WJX72_012174</name>
</gene>
<organism evidence="4 5">
    <name type="scientific">[Myrmecia] bisecta</name>
    <dbReference type="NCBI Taxonomy" id="41462"/>
    <lineage>
        <taxon>Eukaryota</taxon>
        <taxon>Viridiplantae</taxon>
        <taxon>Chlorophyta</taxon>
        <taxon>core chlorophytes</taxon>
        <taxon>Trebouxiophyceae</taxon>
        <taxon>Trebouxiales</taxon>
        <taxon>Trebouxiaceae</taxon>
        <taxon>Myrmecia</taxon>
    </lineage>
</organism>
<sequence>MSEARGTPRKFARQHLAEYTGPPVPANDPERVAHLHALNVLDTEPDPRLDEITALLSKLFEVPVALINLLDSDRTWIKSAAGQPCGTSVPRQMSPCMWTLLPAQPEAFVVEDLKEDARFHDNPFVTNPPHTRFYASAPLVASNAMRLGTLCLMDLKPRQMDAESCTFLCNLADIVVREIERADHIVRAKALAAAQMHLTAPVIREEFPQCLTHGTMLLDISRPMWQILFASEACTHFMGLTRGELEGQKLWEVVAREGMSKEESWELYTICPEEIQTGEEFTVWVRPCNPSAEDRALNMRFWPAYKEPSTSQPIAVPGHVQGTPPTSDKHGYYFVTVNGAISGSEAGSGALAGMTDAELAAATQAVLPRVECEQVDGTRVSSSVDKPQLGALLQKTAHGKLCRGETPNGPCVVKITTRMEHLGNDADPQKVPCSCTEADCTRDLRHPNIAAVLGTQLVTREVDWLTKLHSPSKKLLQFDERPQTANRSSGQLGRSTLETWILREPCAGDTLRQAISRGVFLTERSMMTGLPAMPMLLKTMHEIACAVHYLHTKGLLHCNISGESVLLHSTAEDPRGFVVKLADFDMIRPKDAPLENPLAYNSLMHLAPETILDGQLSQESDVFAFGVLLFEALTSQHPWLGVQDVDYIVGLTQTDAQLEWPEWTPFAYEELAAWCMARHPRNRPAFDRILLALEELQRVADLNNPDAWNSLTIDLALHADAHQGW</sequence>
<dbReference type="Gene3D" id="3.30.450.40">
    <property type="match status" value="1"/>
</dbReference>
<dbReference type="GO" id="GO:0004672">
    <property type="term" value="F:protein kinase activity"/>
    <property type="evidence" value="ECO:0007669"/>
    <property type="project" value="InterPro"/>
</dbReference>
<feature type="region of interest" description="Disordered" evidence="2">
    <location>
        <begin position="1"/>
        <end position="26"/>
    </location>
</feature>
<evidence type="ECO:0000313" key="5">
    <source>
        <dbReference type="Proteomes" id="UP001489004"/>
    </source>
</evidence>
<dbReference type="InterPro" id="IPR003018">
    <property type="entry name" value="GAF"/>
</dbReference>
<dbReference type="PROSITE" id="PS50011">
    <property type="entry name" value="PROTEIN_KINASE_DOM"/>
    <property type="match status" value="1"/>
</dbReference>
<dbReference type="InterPro" id="IPR000719">
    <property type="entry name" value="Prot_kinase_dom"/>
</dbReference>
<feature type="domain" description="Protein kinase" evidence="3">
    <location>
        <begin position="378"/>
        <end position="696"/>
    </location>
</feature>
<evidence type="ECO:0000259" key="3">
    <source>
        <dbReference type="PROSITE" id="PS50011"/>
    </source>
</evidence>
<dbReference type="SUPFAM" id="SSF56112">
    <property type="entry name" value="Protein kinase-like (PK-like)"/>
    <property type="match status" value="1"/>
</dbReference>